<dbReference type="OMA" id="ARDINEW"/>
<organism evidence="2 3">
    <name type="scientific">Acanthaster planci</name>
    <name type="common">Crown-of-thorns starfish</name>
    <dbReference type="NCBI Taxonomy" id="133434"/>
    <lineage>
        <taxon>Eukaryota</taxon>
        <taxon>Metazoa</taxon>
        <taxon>Echinodermata</taxon>
        <taxon>Eleutherozoa</taxon>
        <taxon>Asterozoa</taxon>
        <taxon>Asteroidea</taxon>
        <taxon>Valvatacea</taxon>
        <taxon>Valvatida</taxon>
        <taxon>Acanthasteridae</taxon>
        <taxon>Acanthaster</taxon>
    </lineage>
</organism>
<evidence type="ECO:0000313" key="2">
    <source>
        <dbReference type="Proteomes" id="UP000694845"/>
    </source>
</evidence>
<dbReference type="PANTHER" id="PTHR43157:SF31">
    <property type="entry name" value="PHOSPHATIDYLINOSITOL-GLYCAN BIOSYNTHESIS CLASS F PROTEIN"/>
    <property type="match status" value="1"/>
</dbReference>
<protein>
    <submittedName>
        <fullName evidence="3">Retinol dehydrogenase 12-like</fullName>
    </submittedName>
</protein>
<accession>A0A8B7YSG9</accession>
<sequence length="331" mass="37284">MAFDWQLYEDFSWKIYSGLAAVVCLCVYAFRRWNAPTFYRGTASLTGKTVIVTGSNTGIGYESALNFARRGGRVILACRNRAKGEEAAAKIRQLTGNEQVVFRLLDNACQKSVREFAKVILREEARLDILVHNAGVSRCHSNEKTESGYDLQFGINHLNPFLLTQLLLPLLRKTAPSRVLVVSSVAHKMVQRLCYLNTKQAWEETIAYSTCKLCNILFAAELARRLKGTGVTAYSLHPGMVDTRILHPRSSRFHGRLLLLFCRNVLRPFCISLEASVQTTLYCALDPSVTQHSGRYFADCRLAKESKLARDEKIASQLWDLSCKLTGTENY</sequence>
<dbReference type="PRINTS" id="PR00081">
    <property type="entry name" value="GDHRDH"/>
</dbReference>
<dbReference type="OrthoDB" id="191139at2759"/>
<dbReference type="KEGG" id="aplc:110982242"/>
<proteinExistence type="predicted"/>
<evidence type="ECO:0000313" key="3">
    <source>
        <dbReference type="RefSeq" id="XP_022096229.1"/>
    </source>
</evidence>
<name>A0A8B7YSG9_ACAPL</name>
<dbReference type="Gene3D" id="3.40.50.720">
    <property type="entry name" value="NAD(P)-binding Rossmann-like Domain"/>
    <property type="match status" value="1"/>
</dbReference>
<dbReference type="RefSeq" id="XP_022096229.1">
    <property type="nucleotide sequence ID" value="XM_022240537.1"/>
</dbReference>
<dbReference type="InterPro" id="IPR002347">
    <property type="entry name" value="SDR_fam"/>
</dbReference>
<dbReference type="Pfam" id="PF00106">
    <property type="entry name" value="adh_short"/>
    <property type="match status" value="1"/>
</dbReference>
<dbReference type="InterPro" id="IPR036291">
    <property type="entry name" value="NAD(P)-bd_dom_sf"/>
</dbReference>
<gene>
    <name evidence="3" type="primary">LOC110982242</name>
</gene>
<dbReference type="GO" id="GO:0016491">
    <property type="term" value="F:oxidoreductase activity"/>
    <property type="evidence" value="ECO:0007669"/>
    <property type="project" value="UniProtKB-KW"/>
</dbReference>
<keyword evidence="1" id="KW-0560">Oxidoreductase</keyword>
<dbReference type="Proteomes" id="UP000694845">
    <property type="component" value="Unplaced"/>
</dbReference>
<dbReference type="SUPFAM" id="SSF51735">
    <property type="entry name" value="NAD(P)-binding Rossmann-fold domains"/>
    <property type="match status" value="1"/>
</dbReference>
<dbReference type="GeneID" id="110982242"/>
<dbReference type="AlphaFoldDB" id="A0A8B7YSG9"/>
<evidence type="ECO:0000256" key="1">
    <source>
        <dbReference type="ARBA" id="ARBA00023002"/>
    </source>
</evidence>
<reference evidence="3" key="1">
    <citation type="submission" date="2025-08" db="UniProtKB">
        <authorList>
            <consortium name="RefSeq"/>
        </authorList>
    </citation>
    <scope>IDENTIFICATION</scope>
</reference>
<dbReference type="PANTHER" id="PTHR43157">
    <property type="entry name" value="PHOSPHATIDYLINOSITOL-GLYCAN BIOSYNTHESIS CLASS F PROTEIN-RELATED"/>
    <property type="match status" value="1"/>
</dbReference>
<keyword evidence="2" id="KW-1185">Reference proteome</keyword>